<protein>
    <submittedName>
        <fullName evidence="6">Transporter</fullName>
    </submittedName>
</protein>
<accession>A0A2N0AG08</accession>
<evidence type="ECO:0000256" key="2">
    <source>
        <dbReference type="ARBA" id="ARBA00022692"/>
    </source>
</evidence>
<dbReference type="AlphaFoldDB" id="A0A2N0AG08"/>
<feature type="transmembrane region" description="Helical" evidence="5">
    <location>
        <begin position="162"/>
        <end position="181"/>
    </location>
</feature>
<feature type="transmembrane region" description="Helical" evidence="5">
    <location>
        <begin position="97"/>
        <end position="119"/>
    </location>
</feature>
<keyword evidence="2 5" id="KW-0812">Transmembrane</keyword>
<sequence length="314" mass="33853">MLTQLSKLIVTAFPLVLLLISGIGFVSPDNIIWFKGPWITYSLGAIMLGMGLTLEAEDFIRILKQPKPILIGTVLQYTIMPILGYSLGYLFQLPQAFAVGLILVSCCPGGTASNVITFLSKADVPLSVTLTSVSTILGILMTPFLVAVLIGSRLEIDRLGLVFTTFQVILVPVGLGLFLKSLFPKLTKEVQDFFPVLSVLLIAMIVASIIASGKETILKSDFRIFFAVILLHLGGFGLGGIFSLYLTKNAKTAKTISIEVGMQNSGLGAVLARTHFLDPNTAIPSALSSLTHSLLGSLFATYFRREQKKPSIVD</sequence>
<feature type="transmembrane region" description="Helical" evidence="5">
    <location>
        <begin position="224"/>
        <end position="246"/>
    </location>
</feature>
<dbReference type="InterPro" id="IPR004710">
    <property type="entry name" value="Bilac:Na_transpt"/>
</dbReference>
<proteinExistence type="predicted"/>
<reference evidence="6 7" key="1">
    <citation type="submission" date="2017-07" db="EMBL/GenBank/DDBJ databases">
        <title>Leptospira spp. isolated from tropical soils.</title>
        <authorList>
            <person name="Thibeaux R."/>
            <person name="Iraola G."/>
            <person name="Ferres I."/>
            <person name="Bierque E."/>
            <person name="Girault D."/>
            <person name="Soupe-Gilbert M.-E."/>
            <person name="Picardeau M."/>
            <person name="Goarant C."/>
        </authorList>
    </citation>
    <scope>NUCLEOTIDE SEQUENCE [LARGE SCALE GENOMIC DNA]</scope>
    <source>
        <strain evidence="6 7">FH2-B-A1</strain>
    </source>
</reference>
<feature type="transmembrane region" description="Helical" evidence="5">
    <location>
        <begin position="68"/>
        <end position="91"/>
    </location>
</feature>
<dbReference type="Proteomes" id="UP000232145">
    <property type="component" value="Unassembled WGS sequence"/>
</dbReference>
<feature type="transmembrane region" description="Helical" evidence="5">
    <location>
        <begin position="38"/>
        <end position="56"/>
    </location>
</feature>
<dbReference type="GO" id="GO:0016020">
    <property type="term" value="C:membrane"/>
    <property type="evidence" value="ECO:0007669"/>
    <property type="project" value="UniProtKB-SubCell"/>
</dbReference>
<keyword evidence="7" id="KW-1185">Reference proteome</keyword>
<dbReference type="OrthoDB" id="9806785at2"/>
<organism evidence="6 7">
    <name type="scientific">Leptospira harrisiae</name>
    <dbReference type="NCBI Taxonomy" id="2023189"/>
    <lineage>
        <taxon>Bacteria</taxon>
        <taxon>Pseudomonadati</taxon>
        <taxon>Spirochaetota</taxon>
        <taxon>Spirochaetia</taxon>
        <taxon>Leptospirales</taxon>
        <taxon>Leptospiraceae</taxon>
        <taxon>Leptospira</taxon>
    </lineage>
</organism>
<feature type="transmembrane region" description="Helical" evidence="5">
    <location>
        <begin position="126"/>
        <end position="150"/>
    </location>
</feature>
<evidence type="ECO:0000256" key="5">
    <source>
        <dbReference type="SAM" id="Phobius"/>
    </source>
</evidence>
<dbReference type="RefSeq" id="WP_100744970.1">
    <property type="nucleotide sequence ID" value="NZ_NPDW01000003.1"/>
</dbReference>
<dbReference type="InterPro" id="IPR038770">
    <property type="entry name" value="Na+/solute_symporter_sf"/>
</dbReference>
<keyword evidence="4 5" id="KW-0472">Membrane</keyword>
<evidence type="ECO:0000256" key="1">
    <source>
        <dbReference type="ARBA" id="ARBA00004141"/>
    </source>
</evidence>
<feature type="transmembrane region" description="Helical" evidence="5">
    <location>
        <begin position="193"/>
        <end position="212"/>
    </location>
</feature>
<gene>
    <name evidence="6" type="ORF">CH364_16260</name>
</gene>
<dbReference type="EMBL" id="NPDX01000006">
    <property type="protein sequence ID" value="PJZ83235.1"/>
    <property type="molecule type" value="Genomic_DNA"/>
</dbReference>
<comment type="caution">
    <text evidence="6">The sequence shown here is derived from an EMBL/GenBank/DDBJ whole genome shotgun (WGS) entry which is preliminary data.</text>
</comment>
<name>A0A2N0AG08_9LEPT</name>
<dbReference type="PANTHER" id="PTHR10361">
    <property type="entry name" value="SODIUM-BILE ACID COTRANSPORTER"/>
    <property type="match status" value="1"/>
</dbReference>
<evidence type="ECO:0000256" key="4">
    <source>
        <dbReference type="ARBA" id="ARBA00023136"/>
    </source>
</evidence>
<dbReference type="Pfam" id="PF01758">
    <property type="entry name" value="SBF"/>
    <property type="match status" value="1"/>
</dbReference>
<evidence type="ECO:0000313" key="7">
    <source>
        <dbReference type="Proteomes" id="UP000232145"/>
    </source>
</evidence>
<dbReference type="PANTHER" id="PTHR10361:SF28">
    <property type="entry name" value="P3 PROTEIN-RELATED"/>
    <property type="match status" value="1"/>
</dbReference>
<dbReference type="Gene3D" id="1.20.1530.20">
    <property type="match status" value="1"/>
</dbReference>
<evidence type="ECO:0000256" key="3">
    <source>
        <dbReference type="ARBA" id="ARBA00022989"/>
    </source>
</evidence>
<comment type="subcellular location">
    <subcellularLocation>
        <location evidence="1">Membrane</location>
        <topology evidence="1">Multi-pass membrane protein</topology>
    </subcellularLocation>
</comment>
<dbReference type="InterPro" id="IPR002657">
    <property type="entry name" value="BilAc:Na_symport/Acr3"/>
</dbReference>
<evidence type="ECO:0000313" key="6">
    <source>
        <dbReference type="EMBL" id="PJZ83235.1"/>
    </source>
</evidence>
<keyword evidence="3 5" id="KW-1133">Transmembrane helix</keyword>